<evidence type="ECO:0000256" key="3">
    <source>
        <dbReference type="ARBA" id="ARBA00022692"/>
    </source>
</evidence>
<feature type="transmembrane region" description="Helical" evidence="7">
    <location>
        <begin position="112"/>
        <end position="132"/>
    </location>
</feature>
<evidence type="ECO:0000256" key="6">
    <source>
        <dbReference type="ARBA" id="ARBA00023136"/>
    </source>
</evidence>
<keyword evidence="5 7" id="KW-1133">Transmembrane helix</keyword>
<organism evidence="9 10">
    <name type="scientific">Candidatus Lambdaproteobacteria bacterium RIFOXYD2_FULL_56_26</name>
    <dbReference type="NCBI Taxonomy" id="1817773"/>
    <lineage>
        <taxon>Bacteria</taxon>
        <taxon>Pseudomonadati</taxon>
        <taxon>Pseudomonadota</taxon>
        <taxon>Candidatus Lambdaproteobacteria</taxon>
    </lineage>
</organism>
<dbReference type="GO" id="GO:0004252">
    <property type="term" value="F:serine-type endopeptidase activity"/>
    <property type="evidence" value="ECO:0007669"/>
    <property type="project" value="InterPro"/>
</dbReference>
<evidence type="ECO:0000313" key="10">
    <source>
        <dbReference type="Proteomes" id="UP000177583"/>
    </source>
</evidence>
<dbReference type="EMBL" id="MFNF01000051">
    <property type="protein sequence ID" value="OGH00006.1"/>
    <property type="molecule type" value="Genomic_DNA"/>
</dbReference>
<sequence length="288" mass="30134">MDPRPGSLVCPGCGKLISGYLTECNFCGLKNPARKKQILGLVGLGPLSMIRPIIGVSILLFGLSYLLPLLVPGMPRTGGSGFLGLLPAPSPYALALLGWADPQAVFSGQWHLLVTAIFLHGGFLHILFNLLWVRDLGAQAEALLGPRLMFLVFLVSGAFGNLVAIVWPLVPLSLGFEGRFAPVVGASGAVFGLMGVIMAYAPKRAGFFGLGLAKQMGQWAVALILLGFLMPGISNAAHIGGFVAGWLLGKLLPAGKAKLGLELAAWAAVGVGVYAFLFQGWNAYLALA</sequence>
<dbReference type="AlphaFoldDB" id="A0A1F6GPA9"/>
<feature type="transmembrane region" description="Helical" evidence="7">
    <location>
        <begin position="49"/>
        <end position="70"/>
    </location>
</feature>
<dbReference type="SUPFAM" id="SSF144091">
    <property type="entry name" value="Rhomboid-like"/>
    <property type="match status" value="1"/>
</dbReference>
<protein>
    <recommendedName>
        <fullName evidence="8">Peptidase S54 rhomboid domain-containing protein</fullName>
    </recommendedName>
</protein>
<dbReference type="InterPro" id="IPR022764">
    <property type="entry name" value="Peptidase_S54_rhomboid_dom"/>
</dbReference>
<evidence type="ECO:0000256" key="1">
    <source>
        <dbReference type="ARBA" id="ARBA00004141"/>
    </source>
</evidence>
<dbReference type="Pfam" id="PF01694">
    <property type="entry name" value="Rhomboid"/>
    <property type="match status" value="1"/>
</dbReference>
<comment type="caution">
    <text evidence="9">The sequence shown here is derived from an EMBL/GenBank/DDBJ whole genome shotgun (WGS) entry which is preliminary data.</text>
</comment>
<feature type="domain" description="Peptidase S54 rhomboid" evidence="8">
    <location>
        <begin position="108"/>
        <end position="252"/>
    </location>
</feature>
<evidence type="ECO:0000256" key="2">
    <source>
        <dbReference type="ARBA" id="ARBA00009045"/>
    </source>
</evidence>
<feature type="transmembrane region" description="Helical" evidence="7">
    <location>
        <begin position="144"/>
        <end position="168"/>
    </location>
</feature>
<evidence type="ECO:0000256" key="5">
    <source>
        <dbReference type="ARBA" id="ARBA00022989"/>
    </source>
</evidence>
<dbReference type="Proteomes" id="UP000177583">
    <property type="component" value="Unassembled WGS sequence"/>
</dbReference>
<dbReference type="PANTHER" id="PTHR43731">
    <property type="entry name" value="RHOMBOID PROTEASE"/>
    <property type="match status" value="1"/>
</dbReference>
<dbReference type="Gene3D" id="1.20.1540.10">
    <property type="entry name" value="Rhomboid-like"/>
    <property type="match status" value="1"/>
</dbReference>
<comment type="subcellular location">
    <subcellularLocation>
        <location evidence="1">Membrane</location>
        <topology evidence="1">Multi-pass membrane protein</topology>
    </subcellularLocation>
</comment>
<feature type="transmembrane region" description="Helical" evidence="7">
    <location>
        <begin position="222"/>
        <end position="248"/>
    </location>
</feature>
<reference evidence="9 10" key="1">
    <citation type="journal article" date="2016" name="Nat. Commun.">
        <title>Thousands of microbial genomes shed light on interconnected biogeochemical processes in an aquifer system.</title>
        <authorList>
            <person name="Anantharaman K."/>
            <person name="Brown C.T."/>
            <person name="Hug L.A."/>
            <person name="Sharon I."/>
            <person name="Castelle C.J."/>
            <person name="Probst A.J."/>
            <person name="Thomas B.C."/>
            <person name="Singh A."/>
            <person name="Wilkins M.J."/>
            <person name="Karaoz U."/>
            <person name="Brodie E.L."/>
            <person name="Williams K.H."/>
            <person name="Hubbard S.S."/>
            <person name="Banfield J.F."/>
        </authorList>
    </citation>
    <scope>NUCLEOTIDE SEQUENCE [LARGE SCALE GENOMIC DNA]</scope>
</reference>
<dbReference type="PANTHER" id="PTHR43731:SF14">
    <property type="entry name" value="PRESENILIN-ASSOCIATED RHOMBOID-LIKE PROTEIN, MITOCHONDRIAL"/>
    <property type="match status" value="1"/>
</dbReference>
<feature type="transmembrane region" description="Helical" evidence="7">
    <location>
        <begin position="263"/>
        <end position="287"/>
    </location>
</feature>
<dbReference type="InterPro" id="IPR050925">
    <property type="entry name" value="Rhomboid_protease_S54"/>
</dbReference>
<dbReference type="InterPro" id="IPR035952">
    <property type="entry name" value="Rhomboid-like_sf"/>
</dbReference>
<evidence type="ECO:0000259" key="8">
    <source>
        <dbReference type="Pfam" id="PF01694"/>
    </source>
</evidence>
<feature type="transmembrane region" description="Helical" evidence="7">
    <location>
        <begin position="180"/>
        <end position="201"/>
    </location>
</feature>
<gene>
    <name evidence="9" type="ORF">A2557_01380</name>
</gene>
<proteinExistence type="inferred from homology"/>
<evidence type="ECO:0000313" key="9">
    <source>
        <dbReference type="EMBL" id="OGH00006.1"/>
    </source>
</evidence>
<evidence type="ECO:0000256" key="4">
    <source>
        <dbReference type="ARBA" id="ARBA00022801"/>
    </source>
</evidence>
<accession>A0A1F6GPA9</accession>
<evidence type="ECO:0000256" key="7">
    <source>
        <dbReference type="SAM" id="Phobius"/>
    </source>
</evidence>
<name>A0A1F6GPA9_9PROT</name>
<dbReference type="GO" id="GO:0016020">
    <property type="term" value="C:membrane"/>
    <property type="evidence" value="ECO:0007669"/>
    <property type="project" value="UniProtKB-SubCell"/>
</dbReference>
<comment type="similarity">
    <text evidence="2">Belongs to the peptidase S54 family.</text>
</comment>
<feature type="transmembrane region" description="Helical" evidence="7">
    <location>
        <begin position="82"/>
        <end position="100"/>
    </location>
</feature>
<keyword evidence="6 7" id="KW-0472">Membrane</keyword>
<keyword evidence="3 7" id="KW-0812">Transmembrane</keyword>
<keyword evidence="4" id="KW-0378">Hydrolase</keyword>